<keyword evidence="2" id="KW-0812">Transmembrane</keyword>
<keyword evidence="2" id="KW-1133">Transmembrane helix</keyword>
<evidence type="ECO:0000256" key="2">
    <source>
        <dbReference type="SAM" id="Phobius"/>
    </source>
</evidence>
<proteinExistence type="predicted"/>
<feature type="region of interest" description="Disordered" evidence="1">
    <location>
        <begin position="1"/>
        <end position="23"/>
    </location>
</feature>
<sequence>MQTEAPFLPQTPPSWDGQKNQRKRRKRISPLGLIGTIVTLVVLLGAGTFIFILPRIMSHAANAQPNMDCTLIVPANPLSAQGLATPYQLVATNPNNGPCNESNAAQSAFVQGVIYDPGGGTFSVYNPLVIDKGTQPALAPMQPRLPAGSIVALWFGFNGNNLSLRGRNDDALGQGRCVNGQNRSIFGQFAYCNAPAFFGAVNQGIVAQRVKVPALGVAKDGKPCPTVRDFSVIDQDQSDNVQTRYLATGNGQVAQFSAANQAQLQNATVVANPSDNALLTNFLDPALGCKSWTAPNLADNGAPASALPLDELQASVYQAKPIALVPSTDPMTMVSQGKQTVQSLDKTNLYRRGVDQIPATNDQQASGAQYCQDMVTTGLPRLQLDKQLTIGAGTPDPAAANNLFTFLAQRFQGSYDNLNCPQLLKMANPVTTQKDGNGVVTSATFNMTPPPPVTNPLNCVVNGQQVAGCTGSATLNGVTCTFSTQNNTVVINCPRNHMVPQQR</sequence>
<dbReference type="Proteomes" id="UP000287188">
    <property type="component" value="Unassembled WGS sequence"/>
</dbReference>
<feature type="transmembrane region" description="Helical" evidence="2">
    <location>
        <begin position="31"/>
        <end position="53"/>
    </location>
</feature>
<evidence type="ECO:0000256" key="1">
    <source>
        <dbReference type="SAM" id="MobiDB-lite"/>
    </source>
</evidence>
<gene>
    <name evidence="3" type="ORF">KDK_50490</name>
</gene>
<protein>
    <submittedName>
        <fullName evidence="3">Uncharacterized protein</fullName>
    </submittedName>
</protein>
<dbReference type="RefSeq" id="WP_174845313.1">
    <property type="nucleotide sequence ID" value="NZ_BIFS01000001.1"/>
</dbReference>
<dbReference type="EMBL" id="BIFS01000001">
    <property type="protein sequence ID" value="GCE21249.1"/>
    <property type="molecule type" value="Genomic_DNA"/>
</dbReference>
<evidence type="ECO:0000313" key="3">
    <source>
        <dbReference type="EMBL" id="GCE21249.1"/>
    </source>
</evidence>
<keyword evidence="4" id="KW-1185">Reference proteome</keyword>
<organism evidence="3 4">
    <name type="scientific">Dictyobacter kobayashii</name>
    <dbReference type="NCBI Taxonomy" id="2014872"/>
    <lineage>
        <taxon>Bacteria</taxon>
        <taxon>Bacillati</taxon>
        <taxon>Chloroflexota</taxon>
        <taxon>Ktedonobacteria</taxon>
        <taxon>Ktedonobacterales</taxon>
        <taxon>Dictyobacteraceae</taxon>
        <taxon>Dictyobacter</taxon>
    </lineage>
</organism>
<evidence type="ECO:0000313" key="4">
    <source>
        <dbReference type="Proteomes" id="UP000287188"/>
    </source>
</evidence>
<keyword evidence="2" id="KW-0472">Membrane</keyword>
<comment type="caution">
    <text evidence="3">The sequence shown here is derived from an EMBL/GenBank/DDBJ whole genome shotgun (WGS) entry which is preliminary data.</text>
</comment>
<reference evidence="4" key="1">
    <citation type="submission" date="2018-12" db="EMBL/GenBank/DDBJ databases">
        <title>Tengunoibacter tsumagoiensis gen. nov., sp. nov., Dictyobacter kobayashii sp. nov., D. alpinus sp. nov., and D. joshuensis sp. nov. and description of Dictyobacteraceae fam. nov. within the order Ktedonobacterales isolated from Tengu-no-mugimeshi.</title>
        <authorList>
            <person name="Wang C.M."/>
            <person name="Zheng Y."/>
            <person name="Sakai Y."/>
            <person name="Toyoda A."/>
            <person name="Minakuchi Y."/>
            <person name="Abe K."/>
            <person name="Yokota A."/>
            <person name="Yabe S."/>
        </authorList>
    </citation>
    <scope>NUCLEOTIDE SEQUENCE [LARGE SCALE GENOMIC DNA]</scope>
    <source>
        <strain evidence="4">Uno11</strain>
    </source>
</reference>
<dbReference type="AlphaFoldDB" id="A0A402AQE0"/>
<accession>A0A402AQE0</accession>
<name>A0A402AQE0_9CHLR</name>